<accession>A0A480B0B9</accession>
<dbReference type="OrthoDB" id="5495835at2"/>
<dbReference type="SUPFAM" id="SSF54637">
    <property type="entry name" value="Thioesterase/thiol ester dehydrase-isomerase"/>
    <property type="match status" value="1"/>
</dbReference>
<dbReference type="Gene3D" id="3.10.129.10">
    <property type="entry name" value="Hotdog Thioesterase"/>
    <property type="match status" value="1"/>
</dbReference>
<comment type="caution">
    <text evidence="2">The sequence shown here is derived from an EMBL/GenBank/DDBJ whole genome shotgun (WGS) entry which is preliminary data.</text>
</comment>
<sequence length="245" mass="25339">MTTADTLQIDPRHNGPRTSGNGGWVAGALARRLGGPVATVALRAPVPLGRPLPLRQQPDGSLALCDGDTVVAEAASATLDITVPAAPADAVAEAAGVAARLRHQQRGLGDAYAQCFVCGFARPDGLGVIVGPVDEDTGLMATTWVPPAVLAGPDGRLSAEATWAALDCPAGMAWSHRLGRSQPIMTVRMTATIDQPLVAGARYRVLAWPLQQDGRKLHAGTAIVDAAGTVCARSQQLWLLPRDAA</sequence>
<dbReference type="AlphaFoldDB" id="A0A480B0B9"/>
<evidence type="ECO:0008006" key="4">
    <source>
        <dbReference type="Google" id="ProtNLM"/>
    </source>
</evidence>
<feature type="region of interest" description="Disordered" evidence="1">
    <location>
        <begin position="1"/>
        <end position="23"/>
    </location>
</feature>
<organism evidence="2 3">
    <name type="scientific">Pseudaquabacterium pictum</name>
    <dbReference type="NCBI Taxonomy" id="2315236"/>
    <lineage>
        <taxon>Bacteria</taxon>
        <taxon>Pseudomonadati</taxon>
        <taxon>Pseudomonadota</taxon>
        <taxon>Betaproteobacteria</taxon>
        <taxon>Burkholderiales</taxon>
        <taxon>Sphaerotilaceae</taxon>
        <taxon>Pseudaquabacterium</taxon>
    </lineage>
</organism>
<proteinExistence type="predicted"/>
<reference evidence="3" key="1">
    <citation type="submission" date="2019-03" db="EMBL/GenBank/DDBJ databases">
        <title>Aquabacterium pictum sp.nov., the first bacteriochlorophyll a-containing freshwater bacterium in the genus Aquabacterium of the class Betaproteobacteria.</title>
        <authorList>
            <person name="Hirose S."/>
            <person name="Tank M."/>
            <person name="Hara E."/>
            <person name="Tamaki H."/>
            <person name="Takaichi S."/>
            <person name="Haruta S."/>
            <person name="Hanada S."/>
        </authorList>
    </citation>
    <scope>NUCLEOTIDE SEQUENCE [LARGE SCALE GENOMIC DNA]</scope>
    <source>
        <strain evidence="3">W35</strain>
    </source>
</reference>
<evidence type="ECO:0000313" key="3">
    <source>
        <dbReference type="Proteomes" id="UP000301751"/>
    </source>
</evidence>
<dbReference type="Proteomes" id="UP000301751">
    <property type="component" value="Unassembled WGS sequence"/>
</dbReference>
<evidence type="ECO:0000313" key="2">
    <source>
        <dbReference type="EMBL" id="GCL66012.1"/>
    </source>
</evidence>
<dbReference type="EMBL" id="BJCL01000023">
    <property type="protein sequence ID" value="GCL66012.1"/>
    <property type="molecule type" value="Genomic_DNA"/>
</dbReference>
<keyword evidence="3" id="KW-1185">Reference proteome</keyword>
<protein>
    <recommendedName>
        <fullName evidence="4">Thioesterase domain-containing protein</fullName>
    </recommendedName>
</protein>
<gene>
    <name evidence="2" type="ORF">AQPW35_50930</name>
</gene>
<dbReference type="InterPro" id="IPR029069">
    <property type="entry name" value="HotDog_dom_sf"/>
</dbReference>
<name>A0A480B0B9_9BURK</name>
<evidence type="ECO:0000256" key="1">
    <source>
        <dbReference type="SAM" id="MobiDB-lite"/>
    </source>
</evidence>
<dbReference type="RefSeq" id="WP_137735713.1">
    <property type="nucleotide sequence ID" value="NZ_BJCL01000023.1"/>
</dbReference>